<gene>
    <name evidence="1" type="ORF">Zmor_013501</name>
</gene>
<dbReference type="EMBL" id="JALNTZ010000004">
    <property type="protein sequence ID" value="KAJ3654305.1"/>
    <property type="molecule type" value="Genomic_DNA"/>
</dbReference>
<comment type="caution">
    <text evidence="1">The sequence shown here is derived from an EMBL/GenBank/DDBJ whole genome shotgun (WGS) entry which is preliminary data.</text>
</comment>
<accession>A0AA38MEQ3</accession>
<reference evidence="1" key="1">
    <citation type="journal article" date="2023" name="G3 (Bethesda)">
        <title>Whole genome assemblies of Zophobas morio and Tenebrio molitor.</title>
        <authorList>
            <person name="Kaur S."/>
            <person name="Stinson S.A."/>
            <person name="diCenzo G.C."/>
        </authorList>
    </citation>
    <scope>NUCLEOTIDE SEQUENCE</scope>
    <source>
        <strain evidence="1">QUZm001</strain>
    </source>
</reference>
<sequence length="114" mass="12689">MSRCVRPKGLCNTRYSLFLFTFITPITRQKCGNNPKHFPLNGAAIRTPFLIIPKTVHPHNNKISSCLLTGMTQEAPNLPIDPEKTGVFCSSFLARDLPLYLVTCQVADRPGMAQ</sequence>
<name>A0AA38MEQ3_9CUCU</name>
<dbReference type="Proteomes" id="UP001168821">
    <property type="component" value="Unassembled WGS sequence"/>
</dbReference>
<evidence type="ECO:0000313" key="1">
    <source>
        <dbReference type="EMBL" id="KAJ3654305.1"/>
    </source>
</evidence>
<protein>
    <submittedName>
        <fullName evidence="1">Uncharacterized protein</fullName>
    </submittedName>
</protein>
<dbReference type="AlphaFoldDB" id="A0AA38MEQ3"/>
<evidence type="ECO:0000313" key="2">
    <source>
        <dbReference type="Proteomes" id="UP001168821"/>
    </source>
</evidence>
<keyword evidence="2" id="KW-1185">Reference proteome</keyword>
<proteinExistence type="predicted"/>
<organism evidence="1 2">
    <name type="scientific">Zophobas morio</name>
    <dbReference type="NCBI Taxonomy" id="2755281"/>
    <lineage>
        <taxon>Eukaryota</taxon>
        <taxon>Metazoa</taxon>
        <taxon>Ecdysozoa</taxon>
        <taxon>Arthropoda</taxon>
        <taxon>Hexapoda</taxon>
        <taxon>Insecta</taxon>
        <taxon>Pterygota</taxon>
        <taxon>Neoptera</taxon>
        <taxon>Endopterygota</taxon>
        <taxon>Coleoptera</taxon>
        <taxon>Polyphaga</taxon>
        <taxon>Cucujiformia</taxon>
        <taxon>Tenebrionidae</taxon>
        <taxon>Zophobas</taxon>
    </lineage>
</organism>